<organism evidence="2 3">
    <name type="scientific">Chryseobacterium pennipullorum</name>
    <dbReference type="NCBI Taxonomy" id="2258963"/>
    <lineage>
        <taxon>Bacteria</taxon>
        <taxon>Pseudomonadati</taxon>
        <taxon>Bacteroidota</taxon>
        <taxon>Flavobacteriia</taxon>
        <taxon>Flavobacteriales</taxon>
        <taxon>Weeksellaceae</taxon>
        <taxon>Chryseobacterium group</taxon>
        <taxon>Chryseobacterium</taxon>
    </lineage>
</organism>
<keyword evidence="1" id="KW-1133">Transmembrane helix</keyword>
<reference evidence="2 3" key="1">
    <citation type="submission" date="2018-06" db="EMBL/GenBank/DDBJ databases">
        <title>Novel Chryseobacterium species.</title>
        <authorList>
            <person name="Newman J."/>
            <person name="Hugo C."/>
            <person name="Oosthuizen L."/>
            <person name="Charimba G."/>
        </authorList>
    </citation>
    <scope>NUCLEOTIDE SEQUENCE [LARGE SCALE GENOMIC DNA]</scope>
    <source>
        <strain evidence="2 3">7_F195</strain>
    </source>
</reference>
<accession>A0A3D9B992</accession>
<evidence type="ECO:0000313" key="2">
    <source>
        <dbReference type="EMBL" id="REC50294.1"/>
    </source>
</evidence>
<dbReference type="Proteomes" id="UP000256257">
    <property type="component" value="Unassembled WGS sequence"/>
</dbReference>
<dbReference type="EMBL" id="QNVV01000001">
    <property type="protein sequence ID" value="REC50294.1"/>
    <property type="molecule type" value="Genomic_DNA"/>
</dbReference>
<keyword evidence="1" id="KW-0472">Membrane</keyword>
<feature type="transmembrane region" description="Helical" evidence="1">
    <location>
        <begin position="75"/>
        <end position="95"/>
    </location>
</feature>
<protein>
    <submittedName>
        <fullName evidence="2">Uncharacterized protein</fullName>
    </submittedName>
</protein>
<comment type="caution">
    <text evidence="2">The sequence shown here is derived from an EMBL/GenBank/DDBJ whole genome shotgun (WGS) entry which is preliminary data.</text>
</comment>
<evidence type="ECO:0000313" key="3">
    <source>
        <dbReference type="Proteomes" id="UP000256257"/>
    </source>
</evidence>
<proteinExistence type="predicted"/>
<evidence type="ECO:0000256" key="1">
    <source>
        <dbReference type="SAM" id="Phobius"/>
    </source>
</evidence>
<sequence>MHHYKKKETMKITIPKPCHENWENMSADEKGRFCSVCSKTVHDFTGFTDRELADSFTLNDDLCGRFREDQLGKNLNFSIAITLALGFWAVSSTLASVKAQEIKPPAARQVAAVSEQIGKVAICQPVQTNTRVMIGAPRSRPAEKPMILLDRKEISDQAMKEVKPEHIETVNTLSPEEALKKFGKKGKNGVILITTKRKYRR</sequence>
<dbReference type="AlphaFoldDB" id="A0A3D9B992"/>
<keyword evidence="1" id="KW-0812">Transmembrane</keyword>
<gene>
    <name evidence="2" type="ORF">DRF67_01845</name>
</gene>
<keyword evidence="3" id="KW-1185">Reference proteome</keyword>
<name>A0A3D9B992_9FLAO</name>